<dbReference type="EMBL" id="OE002480">
    <property type="protein sequence ID" value="CAD7458797.1"/>
    <property type="molecule type" value="Genomic_DNA"/>
</dbReference>
<sequence>MSMSDIEVRPGGGGGSRRSRKCGALDTLFRLYIFLNNVCSVNSKPQHDGHQQQLVAFLEVLDGGNQKGHPGTFFLFPLIVIAAEHS</sequence>
<dbReference type="AlphaFoldDB" id="A0A7R9NWG0"/>
<reference evidence="2" key="1">
    <citation type="submission" date="2020-11" db="EMBL/GenBank/DDBJ databases">
        <authorList>
            <person name="Tran Van P."/>
        </authorList>
    </citation>
    <scope>NUCLEOTIDE SEQUENCE</scope>
</reference>
<evidence type="ECO:0000313" key="2">
    <source>
        <dbReference type="EMBL" id="CAD7458797.1"/>
    </source>
</evidence>
<protein>
    <submittedName>
        <fullName evidence="2">Uncharacterized protein</fullName>
    </submittedName>
</protein>
<organism evidence="2">
    <name type="scientific">Timema tahoe</name>
    <dbReference type="NCBI Taxonomy" id="61484"/>
    <lineage>
        <taxon>Eukaryota</taxon>
        <taxon>Metazoa</taxon>
        <taxon>Ecdysozoa</taxon>
        <taxon>Arthropoda</taxon>
        <taxon>Hexapoda</taxon>
        <taxon>Insecta</taxon>
        <taxon>Pterygota</taxon>
        <taxon>Neoptera</taxon>
        <taxon>Polyneoptera</taxon>
        <taxon>Phasmatodea</taxon>
        <taxon>Timematodea</taxon>
        <taxon>Timematoidea</taxon>
        <taxon>Timematidae</taxon>
        <taxon>Timema</taxon>
    </lineage>
</organism>
<gene>
    <name evidence="2" type="ORF">TTEB3V08_LOCUS6770</name>
</gene>
<accession>A0A7R9NWG0</accession>
<evidence type="ECO:0000256" key="1">
    <source>
        <dbReference type="SAM" id="MobiDB-lite"/>
    </source>
</evidence>
<feature type="region of interest" description="Disordered" evidence="1">
    <location>
        <begin position="1"/>
        <end position="20"/>
    </location>
</feature>
<proteinExistence type="predicted"/>
<name>A0A7R9NWG0_9NEOP</name>